<evidence type="ECO:0000256" key="1">
    <source>
        <dbReference type="SAM" id="MobiDB-lite"/>
    </source>
</evidence>
<keyword evidence="4" id="KW-1185">Reference proteome</keyword>
<dbReference type="InterPro" id="IPR001584">
    <property type="entry name" value="Integrase_cat-core"/>
</dbReference>
<organism evidence="3 4">
    <name type="scientific">Lujinxingia vulgaris</name>
    <dbReference type="NCBI Taxonomy" id="2600176"/>
    <lineage>
        <taxon>Bacteria</taxon>
        <taxon>Deltaproteobacteria</taxon>
        <taxon>Bradymonadales</taxon>
        <taxon>Lujinxingiaceae</taxon>
        <taxon>Lujinxingia</taxon>
    </lineage>
</organism>
<evidence type="ECO:0000313" key="4">
    <source>
        <dbReference type="Proteomes" id="UP000321412"/>
    </source>
</evidence>
<dbReference type="InterPro" id="IPR050900">
    <property type="entry name" value="Transposase_IS3/IS150/IS904"/>
</dbReference>
<sequence length="511" mass="58398">MAYSAGFRERVVQKMFGPERSSVAELMEETGVARATLTRWRREALNGGPVSGKSGRRRHKPPKEKIRIVMQAAGLSDEELGAFLRREGLHEADLVRLRQEVLEAAEKGLSPQKQRVSEPENKELKRVKKELARKEKALAEAAALLVLRKARGVFLGGRGRRHDEEERLTVLSWVEKAQRDGARLEAICEVLELDVRTIQRWRARGGGGDRRQGPRTSPANKLSEVERTRVLKAANSPEFRDKSPHQIVPLLADRGIYLASESTFYRVLREANMLRHRGRAKPAEPRPITEHRATAPNQVWSWDITYLRRNIAGTFFYLYLFVDVWSRKIVAQRVFESECSTLASELLDHGLNTERLSGVKLVLHSDNGPPMKGSTLQATMDRLGVVSSFSRPRVSDDNPYSEALFRTLKYRPDYPQKPFESREEAQAWVDEFSDWYNSKHLHSAIGFVTPNSRHHGHDTAQLAARRHVYEAAKRRHPQRWSGAVRRWESPADVYLNPSKLTRSRLEMEGCP</sequence>
<proteinExistence type="predicted"/>
<feature type="domain" description="Integrase catalytic" evidence="2">
    <location>
        <begin position="292"/>
        <end position="458"/>
    </location>
</feature>
<dbReference type="Pfam" id="PF13565">
    <property type="entry name" value="HTH_32"/>
    <property type="match status" value="1"/>
</dbReference>
<dbReference type="Gene3D" id="3.30.420.10">
    <property type="entry name" value="Ribonuclease H-like superfamily/Ribonuclease H"/>
    <property type="match status" value="1"/>
</dbReference>
<feature type="region of interest" description="Disordered" evidence="1">
    <location>
        <begin position="203"/>
        <end position="226"/>
    </location>
</feature>
<dbReference type="SUPFAM" id="SSF53098">
    <property type="entry name" value="Ribonuclease H-like"/>
    <property type="match status" value="1"/>
</dbReference>
<evidence type="ECO:0000313" key="3">
    <source>
        <dbReference type="EMBL" id="TXD35468.1"/>
    </source>
</evidence>
<protein>
    <submittedName>
        <fullName evidence="3">IS3 family transposase</fullName>
    </submittedName>
</protein>
<evidence type="ECO:0000259" key="2">
    <source>
        <dbReference type="PROSITE" id="PS50994"/>
    </source>
</evidence>
<dbReference type="GO" id="GO:0015074">
    <property type="term" value="P:DNA integration"/>
    <property type="evidence" value="ECO:0007669"/>
    <property type="project" value="InterPro"/>
</dbReference>
<dbReference type="PROSITE" id="PS50994">
    <property type="entry name" value="INTEGRASE"/>
    <property type="match status" value="1"/>
</dbReference>
<dbReference type="EMBL" id="VOSM01000009">
    <property type="protein sequence ID" value="TXD35468.1"/>
    <property type="molecule type" value="Genomic_DNA"/>
</dbReference>
<dbReference type="InterPro" id="IPR009057">
    <property type="entry name" value="Homeodomain-like_sf"/>
</dbReference>
<dbReference type="NCBIfam" id="NF033516">
    <property type="entry name" value="transpos_IS3"/>
    <property type="match status" value="1"/>
</dbReference>
<dbReference type="InterPro" id="IPR048020">
    <property type="entry name" value="Transpos_IS3"/>
</dbReference>
<name>A0A5C6X5D4_9DELT</name>
<dbReference type="OrthoDB" id="9801287at2"/>
<dbReference type="InterPro" id="IPR036397">
    <property type="entry name" value="RNaseH_sf"/>
</dbReference>
<dbReference type="SUPFAM" id="SSF46689">
    <property type="entry name" value="Homeodomain-like"/>
    <property type="match status" value="2"/>
</dbReference>
<dbReference type="PANTHER" id="PTHR46889">
    <property type="entry name" value="TRANSPOSASE INSF FOR INSERTION SEQUENCE IS3B-RELATED"/>
    <property type="match status" value="1"/>
</dbReference>
<dbReference type="Proteomes" id="UP000321412">
    <property type="component" value="Unassembled WGS sequence"/>
</dbReference>
<feature type="region of interest" description="Disordered" evidence="1">
    <location>
        <begin position="43"/>
        <end position="62"/>
    </location>
</feature>
<dbReference type="AlphaFoldDB" id="A0A5C6X5D4"/>
<comment type="caution">
    <text evidence="3">The sequence shown here is derived from an EMBL/GenBank/DDBJ whole genome shotgun (WGS) entry which is preliminary data.</text>
</comment>
<dbReference type="GO" id="GO:0003676">
    <property type="term" value="F:nucleic acid binding"/>
    <property type="evidence" value="ECO:0007669"/>
    <property type="project" value="InterPro"/>
</dbReference>
<dbReference type="InterPro" id="IPR012337">
    <property type="entry name" value="RNaseH-like_sf"/>
</dbReference>
<dbReference type="PANTHER" id="PTHR46889:SF4">
    <property type="entry name" value="TRANSPOSASE INSO FOR INSERTION SEQUENCE ELEMENT IS911B-RELATED"/>
    <property type="match status" value="1"/>
</dbReference>
<accession>A0A5C6X5D4</accession>
<gene>
    <name evidence="3" type="ORF">FRC98_16675</name>
</gene>
<reference evidence="3 4" key="1">
    <citation type="submission" date="2019-08" db="EMBL/GenBank/DDBJ databases">
        <title>Bradymonadales sp. TMQ4.</title>
        <authorList>
            <person name="Liang Q."/>
        </authorList>
    </citation>
    <scope>NUCLEOTIDE SEQUENCE [LARGE SCALE GENOMIC DNA]</scope>
    <source>
        <strain evidence="3 4">TMQ4</strain>
    </source>
</reference>
<dbReference type="Pfam" id="PF00665">
    <property type="entry name" value="rve"/>
    <property type="match status" value="1"/>
</dbReference>